<sequence length="396" mass="46490">MDSSHMNVEEFQKVLRELENAKQELHECKLNLRLSENIQLEYKNELDIVQAESADKQKKLMDMLKKLEEEQIKVRMHHMDEKRTMEDSIQSMNVKIEKLQEELNVYKNHSPNRSVNGHINTTDIIDGILNNTGTDYYHENEELKSKLAELTQININQDKKLQEFSEEVHDLRRMLEVKQSEYDELKANVSFLGEENMCYKAELDTLKKPIANDNDGQGNSLFAEVNDRRVYLEDKLTEIQSKYLSAIEEKKSFQNEIRQLKLENLNLVEKWQIDLDAVELEQQRSQRFLRSRIEELENTVKEYETELASSKVPVNMSVTSLKTKLEKEKKDLMQTLTRITRDNVMYAKCSSEAKLEVLKWKRKAIIAKYSAEEGTIKQNVSTKQENTITLDVFENS</sequence>
<dbReference type="EMBL" id="OU900095">
    <property type="protein sequence ID" value="CAG9858823.1"/>
    <property type="molecule type" value="Genomic_DNA"/>
</dbReference>
<keyword evidence="1" id="KW-0175">Coiled coil</keyword>
<keyword evidence="3" id="KW-1185">Reference proteome</keyword>
<name>A0A9N9TLX8_PHYSR</name>
<protein>
    <submittedName>
        <fullName evidence="2">Uncharacterized protein</fullName>
    </submittedName>
</protein>
<dbReference type="OrthoDB" id="2121607at2759"/>
<evidence type="ECO:0000313" key="2">
    <source>
        <dbReference type="EMBL" id="CAG9858823.1"/>
    </source>
</evidence>
<evidence type="ECO:0000256" key="1">
    <source>
        <dbReference type="SAM" id="Coils"/>
    </source>
</evidence>
<gene>
    <name evidence="2" type="ORF">PHYEVI_LOCUS5210</name>
</gene>
<proteinExistence type="predicted"/>
<reference evidence="2" key="1">
    <citation type="submission" date="2022-01" db="EMBL/GenBank/DDBJ databases">
        <authorList>
            <person name="King R."/>
        </authorList>
    </citation>
    <scope>NUCLEOTIDE SEQUENCE</scope>
</reference>
<organism evidence="2 3">
    <name type="scientific">Phyllotreta striolata</name>
    <name type="common">Striped flea beetle</name>
    <name type="synonym">Crioceris striolata</name>
    <dbReference type="NCBI Taxonomy" id="444603"/>
    <lineage>
        <taxon>Eukaryota</taxon>
        <taxon>Metazoa</taxon>
        <taxon>Ecdysozoa</taxon>
        <taxon>Arthropoda</taxon>
        <taxon>Hexapoda</taxon>
        <taxon>Insecta</taxon>
        <taxon>Pterygota</taxon>
        <taxon>Neoptera</taxon>
        <taxon>Endopterygota</taxon>
        <taxon>Coleoptera</taxon>
        <taxon>Polyphaga</taxon>
        <taxon>Cucujiformia</taxon>
        <taxon>Chrysomeloidea</taxon>
        <taxon>Chrysomelidae</taxon>
        <taxon>Galerucinae</taxon>
        <taxon>Alticini</taxon>
        <taxon>Phyllotreta</taxon>
    </lineage>
</organism>
<feature type="coiled-coil region" evidence="1">
    <location>
        <begin position="1"/>
        <end position="109"/>
    </location>
</feature>
<evidence type="ECO:0000313" key="3">
    <source>
        <dbReference type="Proteomes" id="UP001153712"/>
    </source>
</evidence>
<dbReference type="Proteomes" id="UP001153712">
    <property type="component" value="Chromosome 2"/>
</dbReference>
<accession>A0A9N9TLX8</accession>
<feature type="coiled-coil region" evidence="1">
    <location>
        <begin position="243"/>
        <end position="342"/>
    </location>
</feature>
<feature type="coiled-coil region" evidence="1">
    <location>
        <begin position="140"/>
        <end position="195"/>
    </location>
</feature>
<dbReference type="AlphaFoldDB" id="A0A9N9TLX8"/>